<dbReference type="AlphaFoldDB" id="A0A9D2GTI7"/>
<dbReference type="Proteomes" id="UP000824176">
    <property type="component" value="Unassembled WGS sequence"/>
</dbReference>
<dbReference type="EMBL" id="DXAQ01000114">
    <property type="protein sequence ID" value="HIZ89728.1"/>
    <property type="molecule type" value="Genomic_DNA"/>
</dbReference>
<sequence length="59" mass="7072">MSKNNCDENILWLVSEMRQYIEEDYAVVTNYEPNLYQILCKLFNFRIPSQTYLKPASSF</sequence>
<reference evidence="1" key="1">
    <citation type="journal article" date="2021" name="PeerJ">
        <title>Extensive microbial diversity within the chicken gut microbiome revealed by metagenomics and culture.</title>
        <authorList>
            <person name="Gilroy R."/>
            <person name="Ravi A."/>
            <person name="Getino M."/>
            <person name="Pursley I."/>
            <person name="Horton D.L."/>
            <person name="Alikhan N.F."/>
            <person name="Baker D."/>
            <person name="Gharbi K."/>
            <person name="Hall N."/>
            <person name="Watson M."/>
            <person name="Adriaenssens E.M."/>
            <person name="Foster-Nyarko E."/>
            <person name="Jarju S."/>
            <person name="Secka A."/>
            <person name="Antonio M."/>
            <person name="Oren A."/>
            <person name="Chaudhuri R.R."/>
            <person name="La Ragione R."/>
            <person name="Hildebrand F."/>
            <person name="Pallen M.J."/>
        </authorList>
    </citation>
    <scope>NUCLEOTIDE SEQUENCE</scope>
    <source>
        <strain evidence="1">ChiW4-1371</strain>
    </source>
</reference>
<organism evidence="1 2">
    <name type="scientific">Candidatus Mucispirillum faecigallinarum</name>
    <dbReference type="NCBI Taxonomy" id="2838699"/>
    <lineage>
        <taxon>Bacteria</taxon>
        <taxon>Pseudomonadati</taxon>
        <taxon>Deferribacterota</taxon>
        <taxon>Deferribacteres</taxon>
        <taxon>Deferribacterales</taxon>
        <taxon>Mucispirillaceae</taxon>
        <taxon>Mucispirillum</taxon>
    </lineage>
</organism>
<gene>
    <name evidence="1" type="ORF">H9804_07265</name>
</gene>
<accession>A0A9D2GTI7</accession>
<proteinExistence type="predicted"/>
<protein>
    <submittedName>
        <fullName evidence="1">Uncharacterized protein</fullName>
    </submittedName>
</protein>
<comment type="caution">
    <text evidence="1">The sequence shown here is derived from an EMBL/GenBank/DDBJ whole genome shotgun (WGS) entry which is preliminary data.</text>
</comment>
<evidence type="ECO:0000313" key="2">
    <source>
        <dbReference type="Proteomes" id="UP000824176"/>
    </source>
</evidence>
<name>A0A9D2GTI7_9BACT</name>
<reference evidence="1" key="2">
    <citation type="submission" date="2021-04" db="EMBL/GenBank/DDBJ databases">
        <authorList>
            <person name="Gilroy R."/>
        </authorList>
    </citation>
    <scope>NUCLEOTIDE SEQUENCE</scope>
    <source>
        <strain evidence="1">ChiW4-1371</strain>
    </source>
</reference>
<evidence type="ECO:0000313" key="1">
    <source>
        <dbReference type="EMBL" id="HIZ89728.1"/>
    </source>
</evidence>